<evidence type="ECO:0000313" key="4">
    <source>
        <dbReference type="EMBL" id="MBO1074682.1"/>
    </source>
</evidence>
<keyword evidence="2" id="KW-0418">Kinase</keyword>
<evidence type="ECO:0000256" key="2">
    <source>
        <dbReference type="ARBA" id="ARBA00022777"/>
    </source>
</evidence>
<comment type="similarity">
    <text evidence="3">Belongs to the bacterial glucokinase family.</text>
</comment>
<dbReference type="EMBL" id="JACTNF010000006">
    <property type="protein sequence ID" value="MBO1074682.1"/>
    <property type="molecule type" value="Genomic_DNA"/>
</dbReference>
<dbReference type="InterPro" id="IPR043129">
    <property type="entry name" value="ATPase_NBD"/>
</dbReference>
<keyword evidence="5" id="KW-1185">Reference proteome</keyword>
<evidence type="ECO:0000313" key="5">
    <source>
        <dbReference type="Proteomes" id="UP001518990"/>
    </source>
</evidence>
<dbReference type="Proteomes" id="UP001518990">
    <property type="component" value="Unassembled WGS sequence"/>
</dbReference>
<protein>
    <submittedName>
        <fullName evidence="4">Glucokinase</fullName>
        <ecNumber evidence="4">2.7.1.2</ecNumber>
    </submittedName>
</protein>
<dbReference type="EC" id="2.7.1.2" evidence="4"/>
<dbReference type="CDD" id="cd24008">
    <property type="entry name" value="ASKHA_NBD_GLK"/>
    <property type="match status" value="1"/>
</dbReference>
<dbReference type="InterPro" id="IPR003836">
    <property type="entry name" value="Glucokinase"/>
</dbReference>
<keyword evidence="1 4" id="KW-0808">Transferase</keyword>
<reference evidence="4 5" key="1">
    <citation type="submission" date="2020-09" db="EMBL/GenBank/DDBJ databases">
        <title>Roseomonas.</title>
        <authorList>
            <person name="Zhu W."/>
        </authorList>
    </citation>
    <scope>NUCLEOTIDE SEQUENCE [LARGE SCALE GENOMIC DNA]</scope>
    <source>
        <strain evidence="4 5">1311</strain>
    </source>
</reference>
<accession>A0ABS3KB64</accession>
<dbReference type="PANTHER" id="PTHR47690">
    <property type="entry name" value="GLUCOKINASE"/>
    <property type="match status" value="1"/>
</dbReference>
<proteinExistence type="inferred from homology"/>
<dbReference type="InterPro" id="IPR050201">
    <property type="entry name" value="Bacterial_glucokinase"/>
</dbReference>
<sequence>MTMRLVGDIGGTNARFALCEPGGIMRDERKLPVRDYPGLIEAAQAYLAGRSADHAVFAVATPVLGDEVAFSNNPWRFTIPEARERLGLRQLTVINDFVAQAWSIHGLGAGDFRQLKPGTARPGRPRVVMGPGTGLGVAFLLWEEGKARVLASEAAHTSFAPHDDRQAGILARLRREFGHVSTERLLSGPGLLRMANALAEMEGREERFGTPPEVSQRAAGGCALCQEAVRMFSAILGGTAGDLVLTLVADGGVHVMGGLCRGLGPLLDLEALARGFTAKGRFASLMETVPIDQVTRPHTGLLGAALHPGG</sequence>
<dbReference type="Gene3D" id="3.40.367.20">
    <property type="match status" value="1"/>
</dbReference>
<comment type="caution">
    <text evidence="4">The sequence shown here is derived from an EMBL/GenBank/DDBJ whole genome shotgun (WGS) entry which is preliminary data.</text>
</comment>
<dbReference type="SUPFAM" id="SSF53067">
    <property type="entry name" value="Actin-like ATPase domain"/>
    <property type="match status" value="1"/>
</dbReference>
<dbReference type="Pfam" id="PF02685">
    <property type="entry name" value="Glucokinase"/>
    <property type="match status" value="1"/>
</dbReference>
<dbReference type="NCBIfam" id="TIGR00749">
    <property type="entry name" value="glk"/>
    <property type="match status" value="1"/>
</dbReference>
<evidence type="ECO:0000256" key="1">
    <source>
        <dbReference type="ARBA" id="ARBA00022679"/>
    </source>
</evidence>
<name>A0ABS3KB64_9PROT</name>
<organism evidence="4 5">
    <name type="scientific">Roseomonas marmotae</name>
    <dbReference type="NCBI Taxonomy" id="2768161"/>
    <lineage>
        <taxon>Bacteria</taxon>
        <taxon>Pseudomonadati</taxon>
        <taxon>Pseudomonadota</taxon>
        <taxon>Alphaproteobacteria</taxon>
        <taxon>Acetobacterales</taxon>
        <taxon>Roseomonadaceae</taxon>
        <taxon>Roseomonas</taxon>
    </lineage>
</organism>
<dbReference type="Gene3D" id="3.30.420.40">
    <property type="match status" value="1"/>
</dbReference>
<dbReference type="PANTHER" id="PTHR47690:SF1">
    <property type="entry name" value="GLUCOKINASE"/>
    <property type="match status" value="1"/>
</dbReference>
<dbReference type="GO" id="GO:0004340">
    <property type="term" value="F:glucokinase activity"/>
    <property type="evidence" value="ECO:0007669"/>
    <property type="project" value="UniProtKB-EC"/>
</dbReference>
<evidence type="ECO:0000256" key="3">
    <source>
        <dbReference type="RuleBase" id="RU004046"/>
    </source>
</evidence>
<gene>
    <name evidence="4" type="primary">glk</name>
    <name evidence="4" type="ORF">IAI60_08670</name>
</gene>